<gene>
    <name evidence="5" type="ORF">TGEB3V08_LOCUS7234</name>
</gene>
<dbReference type="InterPro" id="IPR038765">
    <property type="entry name" value="Papain-like_cys_pep_sf"/>
</dbReference>
<dbReference type="InterPro" id="IPR050185">
    <property type="entry name" value="Ub_carboxyl-term_hydrolase"/>
</dbReference>
<dbReference type="Pfam" id="PF00443">
    <property type="entry name" value="UCH"/>
    <property type="match status" value="1"/>
</dbReference>
<dbReference type="EMBL" id="OE842206">
    <property type="protein sequence ID" value="CAD7598965.1"/>
    <property type="molecule type" value="Genomic_DNA"/>
</dbReference>
<dbReference type="InterPro" id="IPR028889">
    <property type="entry name" value="USP"/>
</dbReference>
<dbReference type="PANTHER" id="PTHR21646">
    <property type="entry name" value="UBIQUITIN CARBOXYL-TERMINAL HYDROLASE"/>
    <property type="match status" value="1"/>
</dbReference>
<sequence length="410" mass="46793">MSDRNSIKIMKSSSEGEILDREETQLINNSSEFNNRYSESKLKRTFTLPRNPFMSSRLSKRKAKHKDVKGSSTQTISEVHNSDLQKSTKKVFRRPSWKKFINKMVQHMSSVGVPNNKTVCASYEYNRRRIDAVSLSSSDLRVPPTRPAHILSLTENDKVPGVIGLRNHGNTCFINAVLQCLSHTDILAEYFVLNQYKIDLSRRNKLNSKKYGTKGEVTEQLAVLLKSIWTCQYDPEISNQFKLVVDKYGSQYRGNNQHDAQEFLLWLLDKVHEDLNTATKKKYKMIKIRDVCAQGAVLSHVKWPSATFLLIVVALTADLLSVKFCALAVPLKHKLRDRLAALRPTQCGPLCIYCLDPQLPLVITSLETLARVQVLLRVRPDWSDRARSLEPVQSSLQALDNIIVCWFIEC</sequence>
<evidence type="ECO:0000256" key="1">
    <source>
        <dbReference type="ARBA" id="ARBA00000707"/>
    </source>
</evidence>
<name>A0A7R9K2B1_TIMGE</name>
<proteinExistence type="predicted"/>
<dbReference type="FunFam" id="3.90.70.10:FF:000469">
    <property type="entry name" value="Uncharacterized protein"/>
    <property type="match status" value="1"/>
</dbReference>
<reference evidence="5" key="1">
    <citation type="submission" date="2020-11" db="EMBL/GenBank/DDBJ databases">
        <authorList>
            <person name="Tran Van P."/>
        </authorList>
    </citation>
    <scope>NUCLEOTIDE SEQUENCE</scope>
</reference>
<comment type="catalytic activity">
    <reaction evidence="1">
        <text>Thiol-dependent hydrolysis of ester, thioester, amide, peptide and isopeptide bonds formed by the C-terminal Gly of ubiquitin (a 76-residue protein attached to proteins as an intracellular targeting signal).</text>
        <dbReference type="EC" id="3.4.19.12"/>
    </reaction>
</comment>
<evidence type="ECO:0000256" key="2">
    <source>
        <dbReference type="ARBA" id="ARBA00012759"/>
    </source>
</evidence>
<dbReference type="InterPro" id="IPR001394">
    <property type="entry name" value="Peptidase_C19_UCH"/>
</dbReference>
<feature type="region of interest" description="Disordered" evidence="3">
    <location>
        <begin position="52"/>
        <end position="82"/>
    </location>
</feature>
<dbReference type="Gene3D" id="3.90.70.10">
    <property type="entry name" value="Cysteine proteinases"/>
    <property type="match status" value="1"/>
</dbReference>
<dbReference type="PANTHER" id="PTHR21646:SF14">
    <property type="entry name" value="FI05488P"/>
    <property type="match status" value="1"/>
</dbReference>
<evidence type="ECO:0000313" key="5">
    <source>
        <dbReference type="EMBL" id="CAD7598965.1"/>
    </source>
</evidence>
<dbReference type="AlphaFoldDB" id="A0A7R9K2B1"/>
<protein>
    <recommendedName>
        <fullName evidence="2">ubiquitinyl hydrolase 1</fullName>
        <ecNumber evidence="2">3.4.19.12</ecNumber>
    </recommendedName>
</protein>
<dbReference type="PROSITE" id="PS00972">
    <property type="entry name" value="USP_1"/>
    <property type="match status" value="1"/>
</dbReference>
<dbReference type="PROSITE" id="PS50235">
    <property type="entry name" value="USP_3"/>
    <property type="match status" value="1"/>
</dbReference>
<accession>A0A7R9K2B1</accession>
<feature type="compositionally biased region" description="Basic residues" evidence="3">
    <location>
        <begin position="58"/>
        <end position="67"/>
    </location>
</feature>
<dbReference type="EC" id="3.4.19.12" evidence="2"/>
<organism evidence="5">
    <name type="scientific">Timema genevievae</name>
    <name type="common">Walking stick</name>
    <dbReference type="NCBI Taxonomy" id="629358"/>
    <lineage>
        <taxon>Eukaryota</taxon>
        <taxon>Metazoa</taxon>
        <taxon>Ecdysozoa</taxon>
        <taxon>Arthropoda</taxon>
        <taxon>Hexapoda</taxon>
        <taxon>Insecta</taxon>
        <taxon>Pterygota</taxon>
        <taxon>Neoptera</taxon>
        <taxon>Polyneoptera</taxon>
        <taxon>Phasmatodea</taxon>
        <taxon>Timematodea</taxon>
        <taxon>Timematoidea</taxon>
        <taxon>Timematidae</taxon>
        <taxon>Timema</taxon>
    </lineage>
</organism>
<dbReference type="GO" id="GO:0004843">
    <property type="term" value="F:cysteine-type deubiquitinase activity"/>
    <property type="evidence" value="ECO:0007669"/>
    <property type="project" value="UniProtKB-EC"/>
</dbReference>
<dbReference type="SUPFAM" id="SSF54001">
    <property type="entry name" value="Cysteine proteinases"/>
    <property type="match status" value="1"/>
</dbReference>
<feature type="compositionally biased region" description="Polar residues" evidence="3">
    <location>
        <begin position="70"/>
        <end position="82"/>
    </location>
</feature>
<evidence type="ECO:0000256" key="3">
    <source>
        <dbReference type="SAM" id="MobiDB-lite"/>
    </source>
</evidence>
<dbReference type="InterPro" id="IPR018200">
    <property type="entry name" value="USP_CS"/>
</dbReference>
<feature type="domain" description="USP" evidence="4">
    <location>
        <begin position="163"/>
        <end position="410"/>
    </location>
</feature>
<evidence type="ECO:0000259" key="4">
    <source>
        <dbReference type="PROSITE" id="PS50235"/>
    </source>
</evidence>
<dbReference type="GO" id="GO:0016579">
    <property type="term" value="P:protein deubiquitination"/>
    <property type="evidence" value="ECO:0007669"/>
    <property type="project" value="InterPro"/>
</dbReference>